<comment type="subcellular location">
    <subcellularLocation>
        <location evidence="3">Cytoplasm</location>
    </subcellularLocation>
</comment>
<dbReference type="Gene3D" id="3.90.550.10">
    <property type="entry name" value="Spore Coat Polysaccharide Biosynthesis Protein SpsA, Chain A"/>
    <property type="match status" value="1"/>
</dbReference>
<comment type="similarity">
    <text evidence="3">Belongs to the MobA family.</text>
</comment>
<keyword evidence="3" id="KW-0460">Magnesium</keyword>
<feature type="domain" description="Molybdopterin-guanine dinucleotide biosynthesis protein B (MobB)" evidence="4">
    <location>
        <begin position="9"/>
        <end position="122"/>
    </location>
</feature>
<evidence type="ECO:0000259" key="4">
    <source>
        <dbReference type="Pfam" id="PF03205"/>
    </source>
</evidence>
<keyword evidence="7" id="KW-1185">Reference proteome</keyword>
<proteinExistence type="inferred from homology"/>
<dbReference type="GO" id="GO:0005737">
    <property type="term" value="C:cytoplasm"/>
    <property type="evidence" value="ECO:0007669"/>
    <property type="project" value="UniProtKB-SubCell"/>
</dbReference>
<dbReference type="InterPro" id="IPR013482">
    <property type="entry name" value="Molybde_CF_guanTrfase"/>
</dbReference>
<keyword evidence="3" id="KW-0479">Metal-binding</keyword>
<evidence type="ECO:0000313" key="6">
    <source>
        <dbReference type="EMBL" id="AJC12715.1"/>
    </source>
</evidence>
<dbReference type="PANTHER" id="PTHR40072:SF1">
    <property type="entry name" value="MOLYBDOPTERIN-GUANINE DINUCLEOTIDE BIOSYNTHESIS ADAPTER PROTEIN"/>
    <property type="match status" value="1"/>
</dbReference>
<feature type="domain" description="MobA-like NTP transferase" evidence="5">
    <location>
        <begin position="219"/>
        <end position="374"/>
    </location>
</feature>
<dbReference type="OrthoDB" id="9788394at2"/>
<dbReference type="GO" id="GO:0061603">
    <property type="term" value="F:molybdenum cofactor guanylyltransferase activity"/>
    <property type="evidence" value="ECO:0007669"/>
    <property type="project" value="UniProtKB-EC"/>
</dbReference>
<keyword evidence="2 3" id="KW-0501">Molybdenum cofactor biosynthesis</keyword>
<evidence type="ECO:0000313" key="7">
    <source>
        <dbReference type="Proteomes" id="UP000031121"/>
    </source>
</evidence>
<sequence length="420" mass="45115">MVEVKSPAVAFVGRHNSGKTTLIVKLIEELVARGVDVGSVKHHSHVGFEIDIPGKDSYRHRHAGASETVIAAPGQMACIKTVEGDVECADIVAGMPGHDIVIVEGYRKSGLPTIEIMREGNPADMKAASAFAQGAREGWPLDSDFTQIGRRVSDDEPRQIDYLDVSEKLPGAATVAVVADIPCAIEAARAYGIPSFGLDAVSELADFLEERHVRPKVTVVIQAGGESRRMGRSKATVPFGGRPLICRLVDRVSPVADELVVTTNEPDNLAFLLEEYPGLDIRLERDVCDARGALPGLYTAIEVASHPYVAVVACDMIFASPRLIAAEAEALTSSGADAVVPVNKHGYEPFHALYRKSACLPVVKAGVEAGERAAQYVVRHVNVRKFPQSEVLAAEPMGGCFVNANTPEELASFERWYLDA</sequence>
<accession>A0A0A8B5M2</accession>
<comment type="cofactor">
    <cofactor evidence="3">
        <name>Mg(2+)</name>
        <dbReference type="ChEBI" id="CHEBI:18420"/>
    </cofactor>
</comment>
<dbReference type="KEGG" id="cbac:JI75_08685"/>
<dbReference type="AlphaFoldDB" id="A0A0A8B5M2"/>
<protein>
    <recommendedName>
        <fullName evidence="3">Probable molybdenum cofactor guanylyltransferase</fullName>
        <shortName evidence="3">MoCo guanylyltransferase</shortName>
        <ecNumber evidence="3">2.7.7.77</ecNumber>
    </recommendedName>
    <alternativeName>
        <fullName evidence="3">GTP:molybdopterin guanylyltransferase</fullName>
    </alternativeName>
    <alternativeName>
        <fullName evidence="3">Mo-MPT guanylyltransferase</fullName>
    </alternativeName>
    <alternativeName>
        <fullName evidence="3">Molybdopterin guanylyltransferase</fullName>
    </alternativeName>
    <alternativeName>
        <fullName evidence="3">Molybdopterin-guanine dinucleotide synthase</fullName>
        <shortName evidence="3">MGD synthase</shortName>
    </alternativeName>
</protein>
<dbReference type="SUPFAM" id="SSF52540">
    <property type="entry name" value="P-loop containing nucleoside triphosphate hydrolases"/>
    <property type="match status" value="1"/>
</dbReference>
<dbReference type="InterPro" id="IPR025877">
    <property type="entry name" value="MobA-like_NTP_Trfase"/>
</dbReference>
<dbReference type="RefSeq" id="WP_039690147.1">
    <property type="nucleotide sequence ID" value="NZ_CP009302.1"/>
</dbReference>
<dbReference type="GO" id="GO:0005525">
    <property type="term" value="F:GTP binding"/>
    <property type="evidence" value="ECO:0007669"/>
    <property type="project" value="UniProtKB-UniRule"/>
</dbReference>
<dbReference type="HOGENOM" id="CLU_677747_0_0_11"/>
<evidence type="ECO:0000256" key="1">
    <source>
        <dbReference type="ARBA" id="ARBA00023134"/>
    </source>
</evidence>
<dbReference type="EMBL" id="CP009302">
    <property type="protein sequence ID" value="AJC12715.1"/>
    <property type="molecule type" value="Genomic_DNA"/>
</dbReference>
<dbReference type="PANTHER" id="PTHR40072">
    <property type="entry name" value="MOLYBDOPTERIN-GUANINE DINUCLEOTIDE BIOSYNTHESIS ADAPTER PROTEIN-RELATED"/>
    <property type="match status" value="1"/>
</dbReference>
<dbReference type="InterPro" id="IPR027417">
    <property type="entry name" value="P-loop_NTPase"/>
</dbReference>
<dbReference type="Pfam" id="PF12804">
    <property type="entry name" value="NTP_transf_3"/>
    <property type="match status" value="1"/>
</dbReference>
<keyword evidence="3" id="KW-0808">Transferase</keyword>
<keyword evidence="1 3" id="KW-0342">GTP-binding</keyword>
<dbReference type="Gene3D" id="3.40.50.300">
    <property type="entry name" value="P-loop containing nucleotide triphosphate hydrolases"/>
    <property type="match status" value="1"/>
</dbReference>
<dbReference type="STRING" id="1531429.JI75_08685"/>
<dbReference type="CDD" id="cd03116">
    <property type="entry name" value="MobB"/>
    <property type="match status" value="1"/>
</dbReference>
<evidence type="ECO:0000259" key="5">
    <source>
        <dbReference type="Pfam" id="PF12804"/>
    </source>
</evidence>
<dbReference type="EC" id="2.7.7.77" evidence="3"/>
<gene>
    <name evidence="3" type="primary">mobA</name>
    <name evidence="6" type="ORF">JI75_08685</name>
</gene>
<keyword evidence="3" id="KW-0547">Nucleotide-binding</keyword>
<dbReference type="Proteomes" id="UP000031121">
    <property type="component" value="Chromosome"/>
</dbReference>
<organism evidence="6 7">
    <name type="scientific">Berryella intestinalis</name>
    <dbReference type="NCBI Taxonomy" id="1531429"/>
    <lineage>
        <taxon>Bacteria</taxon>
        <taxon>Bacillati</taxon>
        <taxon>Actinomycetota</taxon>
        <taxon>Coriobacteriia</taxon>
        <taxon>Eggerthellales</taxon>
        <taxon>Eggerthellaceae</taxon>
        <taxon>Berryella</taxon>
    </lineage>
</organism>
<reference evidence="6 7" key="2">
    <citation type="journal article" date="2015" name="Genome Announc.">
        <title>Complete Genome Sequence of Coriobacteriaceae Strain 68-1-3, a Novel Mucus-Degrading Isolate from the Swine Intestinal Tract.</title>
        <authorList>
            <person name="Looft T."/>
            <person name="Bayles D.O."/>
            <person name="Alt D.P."/>
            <person name="Stanton T.B."/>
        </authorList>
    </citation>
    <scope>NUCLEOTIDE SEQUENCE [LARGE SCALE GENOMIC DNA]</scope>
    <source>
        <strain evidence="6 7">68-1-3</strain>
    </source>
</reference>
<evidence type="ECO:0000256" key="2">
    <source>
        <dbReference type="ARBA" id="ARBA00023150"/>
    </source>
</evidence>
<reference evidence="7" key="1">
    <citation type="submission" date="2014-08" db="EMBL/GenBank/DDBJ databases">
        <title>Coriobacteriaceae sp. complete genome.</title>
        <authorList>
            <person name="Looft T."/>
            <person name="Bayles D.O."/>
            <person name="Stanton T.B."/>
        </authorList>
    </citation>
    <scope>NUCLEOTIDE SEQUENCE [LARGE SCALE GENOMIC DNA]</scope>
    <source>
        <strain evidence="7">68-1-3</strain>
    </source>
</reference>
<evidence type="ECO:0000256" key="3">
    <source>
        <dbReference type="HAMAP-Rule" id="MF_00316"/>
    </source>
</evidence>
<keyword evidence="3" id="KW-0963">Cytoplasm</keyword>
<dbReference type="InterPro" id="IPR004435">
    <property type="entry name" value="MobB_dom"/>
</dbReference>
<dbReference type="GO" id="GO:0006777">
    <property type="term" value="P:Mo-molybdopterin cofactor biosynthetic process"/>
    <property type="evidence" value="ECO:0007669"/>
    <property type="project" value="UniProtKB-KW"/>
</dbReference>
<comment type="caution">
    <text evidence="3">Lacks conserved residue(s) required for the propagation of feature annotation.</text>
</comment>
<dbReference type="NCBIfam" id="TIGR00176">
    <property type="entry name" value="mobB"/>
    <property type="match status" value="1"/>
</dbReference>
<dbReference type="SUPFAM" id="SSF53448">
    <property type="entry name" value="Nucleotide-diphospho-sugar transferases"/>
    <property type="match status" value="1"/>
</dbReference>
<dbReference type="InterPro" id="IPR052539">
    <property type="entry name" value="MGD_biosynthesis_adapter"/>
</dbReference>
<dbReference type="HAMAP" id="MF_00316">
    <property type="entry name" value="MobA"/>
    <property type="match status" value="1"/>
</dbReference>
<comment type="domain">
    <text evidence="3">The N-terminal domain determines nucleotide recognition and specific binding, while the C-terminal domain determines the specific binding to the target protein.</text>
</comment>
<feature type="binding site" evidence="3">
    <location>
        <position position="315"/>
    </location>
    <ligand>
        <name>GTP</name>
        <dbReference type="ChEBI" id="CHEBI:37565"/>
    </ligand>
</feature>
<comment type="catalytic activity">
    <reaction evidence="3">
        <text>Mo-molybdopterin + GTP + H(+) = Mo-molybdopterin guanine dinucleotide + diphosphate</text>
        <dbReference type="Rhea" id="RHEA:34243"/>
        <dbReference type="ChEBI" id="CHEBI:15378"/>
        <dbReference type="ChEBI" id="CHEBI:33019"/>
        <dbReference type="ChEBI" id="CHEBI:37565"/>
        <dbReference type="ChEBI" id="CHEBI:71302"/>
        <dbReference type="ChEBI" id="CHEBI:71310"/>
        <dbReference type="EC" id="2.7.7.77"/>
    </reaction>
</comment>
<comment type="function">
    <text evidence="3">Transfers a GMP moiety from GTP to Mo-molybdopterin (Mo-MPT) cofactor (Moco or molybdenum cofactor) to form Mo-molybdopterin guanine dinucleotide (Mo-MGD) cofactor.</text>
</comment>
<dbReference type="GO" id="GO:0046872">
    <property type="term" value="F:metal ion binding"/>
    <property type="evidence" value="ECO:0007669"/>
    <property type="project" value="UniProtKB-KW"/>
</dbReference>
<feature type="binding site" evidence="3">
    <location>
        <position position="234"/>
    </location>
    <ligand>
        <name>GTP</name>
        <dbReference type="ChEBI" id="CHEBI:37565"/>
    </ligand>
</feature>
<name>A0A0A8B5M2_9ACTN</name>
<dbReference type="CDD" id="cd02503">
    <property type="entry name" value="MobA"/>
    <property type="match status" value="1"/>
</dbReference>
<dbReference type="Pfam" id="PF03205">
    <property type="entry name" value="MobB"/>
    <property type="match status" value="1"/>
</dbReference>
<dbReference type="InterPro" id="IPR029044">
    <property type="entry name" value="Nucleotide-diphossugar_trans"/>
</dbReference>
<feature type="binding site" evidence="3">
    <location>
        <position position="315"/>
    </location>
    <ligand>
        <name>Mg(2+)</name>
        <dbReference type="ChEBI" id="CHEBI:18420"/>
    </ligand>
</feature>